<evidence type="ECO:0000313" key="1">
    <source>
        <dbReference type="EMBL" id="KAJ3641208.1"/>
    </source>
</evidence>
<dbReference type="EMBL" id="JALNTZ010000009">
    <property type="protein sequence ID" value="KAJ3641208.1"/>
    <property type="molecule type" value="Genomic_DNA"/>
</dbReference>
<organism evidence="1 2">
    <name type="scientific">Zophobas morio</name>
    <dbReference type="NCBI Taxonomy" id="2755281"/>
    <lineage>
        <taxon>Eukaryota</taxon>
        <taxon>Metazoa</taxon>
        <taxon>Ecdysozoa</taxon>
        <taxon>Arthropoda</taxon>
        <taxon>Hexapoda</taxon>
        <taxon>Insecta</taxon>
        <taxon>Pterygota</taxon>
        <taxon>Neoptera</taxon>
        <taxon>Endopterygota</taxon>
        <taxon>Coleoptera</taxon>
        <taxon>Polyphaga</taxon>
        <taxon>Cucujiformia</taxon>
        <taxon>Tenebrionidae</taxon>
        <taxon>Zophobas</taxon>
    </lineage>
</organism>
<keyword evidence="2" id="KW-1185">Reference proteome</keyword>
<evidence type="ECO:0000313" key="2">
    <source>
        <dbReference type="Proteomes" id="UP001168821"/>
    </source>
</evidence>
<gene>
    <name evidence="1" type="ORF">Zmor_027723</name>
</gene>
<reference evidence="1" key="1">
    <citation type="journal article" date="2023" name="G3 (Bethesda)">
        <title>Whole genome assemblies of Zophobas morio and Tenebrio molitor.</title>
        <authorList>
            <person name="Kaur S."/>
            <person name="Stinson S.A."/>
            <person name="diCenzo G.C."/>
        </authorList>
    </citation>
    <scope>NUCLEOTIDE SEQUENCE</scope>
    <source>
        <strain evidence="1">QUZm001</strain>
    </source>
</reference>
<proteinExistence type="predicted"/>
<sequence length="116" mass="13760">MNEMREQEENGKLRAEYGKLNSEIKKSAKKNKATWTNKLAQEAEEASATNNMRELYKITKILTNKSYNPNKSLYDKQKHLKNKSNDGRNITQNYLKKKVWKQKQQAWRTMRKGTSY</sequence>
<protein>
    <submittedName>
        <fullName evidence="1">Uncharacterized protein</fullName>
    </submittedName>
</protein>
<accession>A0AA38HNR8</accession>
<dbReference type="Proteomes" id="UP001168821">
    <property type="component" value="Unassembled WGS sequence"/>
</dbReference>
<name>A0AA38HNR8_9CUCU</name>
<dbReference type="AlphaFoldDB" id="A0AA38HNR8"/>
<comment type="caution">
    <text evidence="1">The sequence shown here is derived from an EMBL/GenBank/DDBJ whole genome shotgun (WGS) entry which is preliminary data.</text>
</comment>